<dbReference type="Pfam" id="PF18878">
    <property type="entry name" value="PPE-PPW"/>
    <property type="match status" value="1"/>
</dbReference>
<protein>
    <submittedName>
        <fullName evidence="1">PPE family protein</fullName>
    </submittedName>
</protein>
<reference evidence="1 2" key="1">
    <citation type="submission" date="2015-03" db="EMBL/GenBank/DDBJ databases">
        <authorList>
            <consortium name="Pathogen Informatics"/>
        </authorList>
    </citation>
    <scope>NUCLEOTIDE SEQUENCE [LARGE SCALE GENOMIC DNA]</scope>
    <source>
        <strain evidence="1 2">P00601463</strain>
    </source>
</reference>
<accession>A0A655JS76</accession>
<evidence type="ECO:0000313" key="2">
    <source>
        <dbReference type="Proteomes" id="UP000048600"/>
    </source>
</evidence>
<dbReference type="EMBL" id="CHKL01001074">
    <property type="protein sequence ID" value="COX65285.1"/>
    <property type="molecule type" value="Genomic_DNA"/>
</dbReference>
<proteinExistence type="predicted"/>
<organism evidence="1 2">
    <name type="scientific">Mycobacterium tuberculosis</name>
    <dbReference type="NCBI Taxonomy" id="1773"/>
    <lineage>
        <taxon>Bacteria</taxon>
        <taxon>Bacillati</taxon>
        <taxon>Actinomycetota</taxon>
        <taxon>Actinomycetes</taxon>
        <taxon>Mycobacteriales</taxon>
        <taxon>Mycobacteriaceae</taxon>
        <taxon>Mycobacterium</taxon>
        <taxon>Mycobacterium tuberculosis complex</taxon>
    </lineage>
</organism>
<name>A0A655JS76_MYCTX</name>
<gene>
    <name evidence="1" type="primary">PPE66</name>
    <name evidence="1" type="ORF">ERS007741_04623</name>
</gene>
<sequence>MDPASIIGIIIEILIQLFLISLEILFAIVAYTIIIVLILPLVIFAYAIVFAVLAIIFGPPLLVIASPFVLTGSVIAVPTSLSTSLSTAVPIGVGQYLADLASADAQAIEVGLKTADVAPVAVRPAAAPPLRESAAVRPEARLVSAVAPAPAGTSASVLASDRGAGVLGFAGTAGKESVGRPAGLTTLAGGEFGGSPSVPMVPASWEQLVGAGEAG</sequence>
<dbReference type="InterPro" id="IPR043641">
    <property type="entry name" value="PPE-PPW_C"/>
</dbReference>
<dbReference type="RefSeq" id="WP_021083034.1">
    <property type="nucleotide sequence ID" value="NZ_CHIK01000006.1"/>
</dbReference>
<dbReference type="Proteomes" id="UP000048600">
    <property type="component" value="Unassembled WGS sequence"/>
</dbReference>
<dbReference type="AlphaFoldDB" id="A0A655JS76"/>
<evidence type="ECO:0000313" key="1">
    <source>
        <dbReference type="EMBL" id="COX65285.1"/>
    </source>
</evidence>